<dbReference type="InterPro" id="IPR015943">
    <property type="entry name" value="WD40/YVTN_repeat-like_dom_sf"/>
</dbReference>
<name>A0A8K0ST41_9HYPO</name>
<reference evidence="2" key="1">
    <citation type="journal article" date="2021" name="Nat. Commun.">
        <title>Genetic determinants of endophytism in the Arabidopsis root mycobiome.</title>
        <authorList>
            <person name="Mesny F."/>
            <person name="Miyauchi S."/>
            <person name="Thiergart T."/>
            <person name="Pickel B."/>
            <person name="Atanasova L."/>
            <person name="Karlsson M."/>
            <person name="Huettel B."/>
            <person name="Barry K.W."/>
            <person name="Haridas S."/>
            <person name="Chen C."/>
            <person name="Bauer D."/>
            <person name="Andreopoulos W."/>
            <person name="Pangilinan J."/>
            <person name="LaButti K."/>
            <person name="Riley R."/>
            <person name="Lipzen A."/>
            <person name="Clum A."/>
            <person name="Drula E."/>
            <person name="Henrissat B."/>
            <person name="Kohler A."/>
            <person name="Grigoriev I.V."/>
            <person name="Martin F.M."/>
            <person name="Hacquard S."/>
        </authorList>
    </citation>
    <scope>NUCLEOTIDE SEQUENCE</scope>
    <source>
        <strain evidence="2">MPI-CAGE-CH-0235</strain>
    </source>
</reference>
<dbReference type="Proteomes" id="UP000813444">
    <property type="component" value="Unassembled WGS sequence"/>
</dbReference>
<comment type="caution">
    <text evidence="2">The sequence shown here is derived from an EMBL/GenBank/DDBJ whole genome shotgun (WGS) entry which is preliminary data.</text>
</comment>
<dbReference type="PANTHER" id="PTHR44163">
    <property type="entry name" value="U3 SMALL NUCLEOLAR RNA-ASSOCIATED PROTEIN 4 HOMOLOG"/>
    <property type="match status" value="1"/>
</dbReference>
<dbReference type="PANTHER" id="PTHR44163:SF1">
    <property type="entry name" value="U3 SMALL NUCLEOLAR RNA-ASSOCIATED PROTEIN 4 HOMOLOG"/>
    <property type="match status" value="1"/>
</dbReference>
<dbReference type="SMART" id="SM00320">
    <property type="entry name" value="WD40"/>
    <property type="match status" value="7"/>
</dbReference>
<organism evidence="2 3">
    <name type="scientific">Stachybotrys elegans</name>
    <dbReference type="NCBI Taxonomy" id="80388"/>
    <lineage>
        <taxon>Eukaryota</taxon>
        <taxon>Fungi</taxon>
        <taxon>Dikarya</taxon>
        <taxon>Ascomycota</taxon>
        <taxon>Pezizomycotina</taxon>
        <taxon>Sordariomycetes</taxon>
        <taxon>Hypocreomycetidae</taxon>
        <taxon>Hypocreales</taxon>
        <taxon>Stachybotryaceae</taxon>
        <taxon>Stachybotrys</taxon>
    </lineage>
</organism>
<evidence type="ECO:0000313" key="3">
    <source>
        <dbReference type="Proteomes" id="UP000813444"/>
    </source>
</evidence>
<dbReference type="InterPro" id="IPR036322">
    <property type="entry name" value="WD40_repeat_dom_sf"/>
</dbReference>
<dbReference type="EMBL" id="JAGPNK010000009">
    <property type="protein sequence ID" value="KAH7313482.1"/>
    <property type="molecule type" value="Genomic_DNA"/>
</dbReference>
<feature type="region of interest" description="Disordered" evidence="1">
    <location>
        <begin position="750"/>
        <end position="784"/>
    </location>
</feature>
<dbReference type="InterPro" id="IPR001680">
    <property type="entry name" value="WD40_rpt"/>
</dbReference>
<dbReference type="SUPFAM" id="SSF50978">
    <property type="entry name" value="WD40 repeat-like"/>
    <property type="match status" value="2"/>
</dbReference>
<dbReference type="OrthoDB" id="8883818at2759"/>
<evidence type="ECO:0000256" key="1">
    <source>
        <dbReference type="SAM" id="MobiDB-lite"/>
    </source>
</evidence>
<dbReference type="Gene3D" id="2.130.10.10">
    <property type="entry name" value="YVTN repeat-like/Quinoprotein amine dehydrogenase"/>
    <property type="match status" value="3"/>
</dbReference>
<dbReference type="GO" id="GO:0032040">
    <property type="term" value="C:small-subunit processome"/>
    <property type="evidence" value="ECO:0007669"/>
    <property type="project" value="TreeGrafter"/>
</dbReference>
<dbReference type="AlphaFoldDB" id="A0A8K0ST41"/>
<dbReference type="GO" id="GO:0000462">
    <property type="term" value="P:maturation of SSU-rRNA from tricistronic rRNA transcript (SSU-rRNA, 5.8S rRNA, LSU-rRNA)"/>
    <property type="evidence" value="ECO:0007669"/>
    <property type="project" value="InterPro"/>
</dbReference>
<dbReference type="GO" id="GO:0034455">
    <property type="term" value="C:t-UTP complex"/>
    <property type="evidence" value="ECO:0007669"/>
    <property type="project" value="TreeGrafter"/>
</dbReference>
<feature type="region of interest" description="Disordered" evidence="1">
    <location>
        <begin position="696"/>
        <end position="730"/>
    </location>
</feature>
<sequence length="840" mass="92802">MDVHRCRFVNYQPSAINALAFSHPKPKSSKHAASAKLAVGRANGDIEIWNPLNGTWHQELVIRGGRDRSIDGLVWVNEPDQDLGDGRVVIGKSRLFSIGYTSTVTEWDLEKGKPKRHASGQHGDIWCIAAQPSAPGQESQKLVAGTINGELVIYSVEDGDLNFQRVLVKSTTKKSQMVSITFQSRKVAIVGCSDGTVRAYDMSGKLLRRMTVGADLVNGSKDVIIWCVKCLPNGDIVSGDSTGEVCIWDGKTYTQLQRMSSHKQDVLSLATSIDGTSILSGGMDRRTYLHKKDDQWAKAWGRRYHDHDVKAMASFEYGRTSVVVAGGPDSNLVIIPLREMGREKHRTISNLPQQPAIVSASKSRFIISWWEREVHIWALPHNAEEIRDKSPNTPTLNQNRKLLKTIVVKGDSNISSATVNEDGTLLIVSTATDIKAFRLEHQDPVKPSDLKLSSLDLPAKLTSSGASHVRLSPDSKWLCIVQEGTRVLVAKLDWTAVENEDPKISLHAQKLTRLRRNIPKWVAQGGLGGYDRNITHVAFAADSAMLATADLAGYIDTWVLEDTAQPSQSSGEDEAEDDASEDSSDEDEDEAAVEGRWARNSNGKLLPKLPSAPAVLSFSNSSDVLLAITCNWNLLAFDPRKGSLTRWSRQHPRKALPAPIQDLLDHAKGVLWQGERVWVYGVSYLLMLDMSQNIAEPTDENGSSAVQLASGTKRKRKGPTSGAGGDMGGEAPFARNYRKYVNGEWEDVQMEEAPGREDDSDVESENGAELSQLRNGDETGDMSASGERMSWWITHKYRPIFGVVPLNTTEKSIEVALVERPIWDVEMAETYYDSDKWRGR</sequence>
<accession>A0A8K0ST41</accession>
<evidence type="ECO:0000313" key="2">
    <source>
        <dbReference type="EMBL" id="KAH7313482.1"/>
    </source>
</evidence>
<feature type="region of interest" description="Disordered" evidence="1">
    <location>
        <begin position="564"/>
        <end position="594"/>
    </location>
</feature>
<dbReference type="GO" id="GO:0003723">
    <property type="term" value="F:RNA binding"/>
    <property type="evidence" value="ECO:0007669"/>
    <property type="project" value="TreeGrafter"/>
</dbReference>
<feature type="compositionally biased region" description="Acidic residues" evidence="1">
    <location>
        <begin position="571"/>
        <end position="592"/>
    </location>
</feature>
<feature type="compositionally biased region" description="Polar residues" evidence="1">
    <location>
        <begin position="696"/>
        <end position="710"/>
    </location>
</feature>
<keyword evidence="3" id="KW-1185">Reference proteome</keyword>
<proteinExistence type="predicted"/>
<protein>
    <submittedName>
        <fullName evidence="2">WD40-repeat-containing domain protein</fullName>
    </submittedName>
</protein>
<dbReference type="Pfam" id="PF00400">
    <property type="entry name" value="WD40"/>
    <property type="match status" value="1"/>
</dbReference>
<dbReference type="GO" id="GO:0030686">
    <property type="term" value="C:90S preribosome"/>
    <property type="evidence" value="ECO:0007669"/>
    <property type="project" value="InterPro"/>
</dbReference>
<gene>
    <name evidence="2" type="ORF">B0I35DRAFT_435281</name>
</gene>
<dbReference type="InterPro" id="IPR046351">
    <property type="entry name" value="UTP4"/>
</dbReference>